<reference evidence="2" key="1">
    <citation type="submission" date="2021-01" db="EMBL/GenBank/DDBJ databases">
        <authorList>
            <person name="Corre E."/>
            <person name="Pelletier E."/>
            <person name="Niang G."/>
            <person name="Scheremetjew M."/>
            <person name="Finn R."/>
            <person name="Kale V."/>
            <person name="Holt S."/>
            <person name="Cochrane G."/>
            <person name="Meng A."/>
            <person name="Brown T."/>
            <person name="Cohen L."/>
        </authorList>
    </citation>
    <scope>NUCLEOTIDE SEQUENCE</scope>
    <source>
        <strain evidence="2">RCC856</strain>
    </source>
</reference>
<sequence length="222" mass="24484">MAMVLRRAAWFAVALASLASLAGLAHAKAAAQPMVWDTKEAGVKLLLKQASNVTATEEGAEADHSCVAFLLYSTSCPFSRAVYADFEKLSVEYGETVAFVAMEKSLSSLNFLMQFGFHAVPQILVYSPVGRDKLRGSEKQTALQEYLRNLLINPNVSCKVETFSEVLPEVERLSRPEESDWVDGSQEMARTTWAVVAALSLVYAVPKLYSKMGLTQRKNHEE</sequence>
<organism evidence="2">
    <name type="scientific">Chloropicon laureae</name>
    <dbReference type="NCBI Taxonomy" id="464258"/>
    <lineage>
        <taxon>Eukaryota</taxon>
        <taxon>Viridiplantae</taxon>
        <taxon>Chlorophyta</taxon>
        <taxon>Chloropicophyceae</taxon>
        <taxon>Chloropicales</taxon>
        <taxon>Chloropicaceae</taxon>
        <taxon>Chloropicon</taxon>
    </lineage>
</organism>
<dbReference type="AlphaFoldDB" id="A0A7S3E0P2"/>
<dbReference type="InterPro" id="IPR036249">
    <property type="entry name" value="Thioredoxin-like_sf"/>
</dbReference>
<dbReference type="EMBL" id="HBHU01003087">
    <property type="protein sequence ID" value="CAE0013870.1"/>
    <property type="molecule type" value="Transcribed_RNA"/>
</dbReference>
<feature type="signal peptide" evidence="1">
    <location>
        <begin position="1"/>
        <end position="27"/>
    </location>
</feature>
<gene>
    <name evidence="2" type="ORF">CLAU1311_LOCUS2034</name>
</gene>
<accession>A0A7S3E0P2</accession>
<protein>
    <recommendedName>
        <fullName evidence="3">Thioredoxin domain-containing protein</fullName>
    </recommendedName>
</protein>
<dbReference type="Gene3D" id="3.40.30.10">
    <property type="entry name" value="Glutaredoxin"/>
    <property type="match status" value="1"/>
</dbReference>
<feature type="chain" id="PRO_5031145112" description="Thioredoxin domain-containing protein" evidence="1">
    <location>
        <begin position="28"/>
        <end position="222"/>
    </location>
</feature>
<evidence type="ECO:0008006" key="3">
    <source>
        <dbReference type="Google" id="ProtNLM"/>
    </source>
</evidence>
<dbReference type="SUPFAM" id="SSF52833">
    <property type="entry name" value="Thioredoxin-like"/>
    <property type="match status" value="1"/>
</dbReference>
<evidence type="ECO:0000256" key="1">
    <source>
        <dbReference type="SAM" id="SignalP"/>
    </source>
</evidence>
<evidence type="ECO:0000313" key="2">
    <source>
        <dbReference type="EMBL" id="CAE0013870.1"/>
    </source>
</evidence>
<proteinExistence type="predicted"/>
<keyword evidence="1" id="KW-0732">Signal</keyword>
<name>A0A7S3E0P2_9CHLO</name>